<evidence type="ECO:0000256" key="2">
    <source>
        <dbReference type="ARBA" id="ARBA00022679"/>
    </source>
</evidence>
<keyword evidence="3" id="KW-0949">S-adenosyl-L-methionine</keyword>
<dbReference type="RefSeq" id="WP_181568992.1">
    <property type="nucleotide sequence ID" value="NZ_CP059322.2"/>
</dbReference>
<dbReference type="InterPro" id="IPR005636">
    <property type="entry name" value="DTW"/>
</dbReference>
<dbReference type="Proteomes" id="UP000510844">
    <property type="component" value="Chromosome"/>
</dbReference>
<organism evidence="8 9">
    <name type="scientific">Micromonospora robiginosa</name>
    <dbReference type="NCBI Taxonomy" id="2749844"/>
    <lineage>
        <taxon>Bacteria</taxon>
        <taxon>Bacillati</taxon>
        <taxon>Actinomycetota</taxon>
        <taxon>Actinomycetes</taxon>
        <taxon>Micromonosporales</taxon>
        <taxon>Micromonosporaceae</taxon>
        <taxon>Micromonospora</taxon>
    </lineage>
</organism>
<evidence type="ECO:0000256" key="3">
    <source>
        <dbReference type="ARBA" id="ARBA00022691"/>
    </source>
</evidence>
<comment type="similarity">
    <text evidence="5">Belongs to the TDD superfamily. DTWD2 family.</text>
</comment>
<keyword evidence="4" id="KW-0819">tRNA processing</keyword>
<dbReference type="AlphaFoldDB" id="A0A7L6B3H5"/>
<evidence type="ECO:0000259" key="7">
    <source>
        <dbReference type="SMART" id="SM01144"/>
    </source>
</evidence>
<dbReference type="SMART" id="SM01144">
    <property type="entry name" value="DTW"/>
    <property type="match status" value="1"/>
</dbReference>
<gene>
    <name evidence="8" type="ORF">H1D33_24745</name>
</gene>
<dbReference type="KEGG" id="mfeu:H1D33_24745"/>
<accession>A0A7L6B3H5</accession>
<name>A0A7L6B3H5_9ACTN</name>
<dbReference type="GO" id="GO:0016432">
    <property type="term" value="F:tRNA-uridine aminocarboxypropyltransferase activity"/>
    <property type="evidence" value="ECO:0007669"/>
    <property type="project" value="UniProtKB-EC"/>
</dbReference>
<dbReference type="EMBL" id="CP059322">
    <property type="protein sequence ID" value="QLQ36476.1"/>
    <property type="molecule type" value="Genomic_DNA"/>
</dbReference>
<protein>
    <recommendedName>
        <fullName evidence="1">tRNA-uridine aminocarboxypropyltransferase</fullName>
        <ecNumber evidence="1">2.5.1.25</ecNumber>
    </recommendedName>
</protein>
<reference evidence="9" key="1">
    <citation type="submission" date="2020-07" db="EMBL/GenBank/DDBJ databases">
        <title>A new Micromonospora strain with potent antibiotic activity isolated from the microbiome of a mid-Atlantic deep-sea sponge.</title>
        <authorList>
            <person name="Back C.R."/>
            <person name="Stennett H.L."/>
            <person name="Williams S.E."/>
            <person name="Wang L."/>
            <person name="Ojeda Gomez J."/>
            <person name="Abdulle O.M."/>
            <person name="Duffy T."/>
            <person name="Hendry K.R."/>
            <person name="Powell D."/>
            <person name="Stach J.E."/>
            <person name="Essex-Lopresti A.E."/>
            <person name="Willis C.L."/>
            <person name="Curnow P."/>
            <person name="Race P.R."/>
        </authorList>
    </citation>
    <scope>NUCLEOTIDE SEQUENCE [LARGE SCALE GENOMIC DNA]</scope>
    <source>
        <strain evidence="9">28ISP2-46</strain>
    </source>
</reference>
<reference evidence="8 9" key="2">
    <citation type="journal article" date="2021" name="Mar. Drugs">
        <title>A New Micromonospora Strain with Antibiotic Activity Isolated from the Microbiome of a Mid-Atlantic Deep-Sea Sponge.</title>
        <authorList>
            <person name="Back C.R."/>
            <person name="Stennett H.L."/>
            <person name="Williams S.E."/>
            <person name="Wang L."/>
            <person name="Ojeda Gomez J."/>
            <person name="Abdulle O.M."/>
            <person name="Duffy T."/>
            <person name="Neal C."/>
            <person name="Mantell J."/>
            <person name="Jepson M.A."/>
            <person name="Hendry K.R."/>
            <person name="Powell D."/>
            <person name="Stach J.E.M."/>
            <person name="Essex-Lopresti A.E."/>
            <person name="Willis C.L."/>
            <person name="Curnow P."/>
            <person name="Race P.R."/>
        </authorList>
    </citation>
    <scope>NUCLEOTIDE SEQUENCE [LARGE SCALE GENOMIC DNA]</scope>
    <source>
        <strain evidence="8 9">28ISP2-46</strain>
    </source>
</reference>
<sequence length="237" mass="25116">MGDPRPDGEGRRRRCAGCGRPPAACWCRFVTPVHTPHRLVVLRHPREARHALGTVRVLARVIPETEVFDGVRRSPAADHAVRGDAARPPLLLYPVSATTAAPAITGVPGGGPYTIVVLDGTWRQARSMLKADDHLGTMPRMSISPTTPSRYAVRAQPFPHGLSTLEAVAEALVVLGAEPAVREALLRPFRALVGMHLACGDAGGADVLDDPAALLRAGYLPPPPPRQGPGQSPHTGL</sequence>
<evidence type="ECO:0000256" key="4">
    <source>
        <dbReference type="ARBA" id="ARBA00022694"/>
    </source>
</evidence>
<proteinExistence type="inferred from homology"/>
<evidence type="ECO:0000256" key="1">
    <source>
        <dbReference type="ARBA" id="ARBA00012386"/>
    </source>
</evidence>
<feature type="domain" description="DTW" evidence="7">
    <location>
        <begin position="11"/>
        <end position="201"/>
    </location>
</feature>
<dbReference type="Pfam" id="PF03942">
    <property type="entry name" value="DTW"/>
    <property type="match status" value="1"/>
</dbReference>
<dbReference type="GO" id="GO:0008033">
    <property type="term" value="P:tRNA processing"/>
    <property type="evidence" value="ECO:0007669"/>
    <property type="project" value="UniProtKB-KW"/>
</dbReference>
<feature type="region of interest" description="Disordered" evidence="6">
    <location>
        <begin position="217"/>
        <end position="237"/>
    </location>
</feature>
<keyword evidence="9" id="KW-1185">Reference proteome</keyword>
<evidence type="ECO:0000313" key="8">
    <source>
        <dbReference type="EMBL" id="QLQ36476.1"/>
    </source>
</evidence>
<keyword evidence="2 8" id="KW-0808">Transferase</keyword>
<evidence type="ECO:0000256" key="5">
    <source>
        <dbReference type="ARBA" id="ARBA00034489"/>
    </source>
</evidence>
<dbReference type="EC" id="2.5.1.25" evidence="1"/>
<dbReference type="PANTHER" id="PTHR21392">
    <property type="entry name" value="TRNA-URIDINE AMINOCARBOXYPROPYLTRANSFERASE 2"/>
    <property type="match status" value="1"/>
</dbReference>
<evidence type="ECO:0000256" key="6">
    <source>
        <dbReference type="SAM" id="MobiDB-lite"/>
    </source>
</evidence>
<dbReference type="PANTHER" id="PTHR21392:SF0">
    <property type="entry name" value="TRNA-URIDINE AMINOCARBOXYPROPYLTRANSFERASE 2"/>
    <property type="match status" value="1"/>
</dbReference>
<dbReference type="InterPro" id="IPR039262">
    <property type="entry name" value="DTWD2/TAPT"/>
</dbReference>
<evidence type="ECO:0000313" key="9">
    <source>
        <dbReference type="Proteomes" id="UP000510844"/>
    </source>
</evidence>